<comment type="caution">
    <text evidence="2">The sequence shown here is derived from an EMBL/GenBank/DDBJ whole genome shotgun (WGS) entry which is preliminary data.</text>
</comment>
<dbReference type="EMBL" id="JAGKQH010000003">
    <property type="protein sequence ID" value="KAG6603637.1"/>
    <property type="molecule type" value="Genomic_DNA"/>
</dbReference>
<keyword evidence="3" id="KW-1185">Reference proteome</keyword>
<evidence type="ECO:0000313" key="3">
    <source>
        <dbReference type="Proteomes" id="UP000685013"/>
    </source>
</evidence>
<protein>
    <submittedName>
        <fullName evidence="2">Uncharacterized protein</fullName>
    </submittedName>
</protein>
<proteinExistence type="predicted"/>
<sequence>MEGLIPFLYKAIVHYRNGYNQADSQPSWRCDESPSASASYVRLAGDEQDSASSSSFSNGSVRISASGIQSPLRRLVPRRVAA</sequence>
<dbReference type="AlphaFoldDB" id="A0AAV6NX63"/>
<dbReference type="PANTHER" id="PTHR34670:SF17">
    <property type="entry name" value="OS01G0143900 PROTEIN"/>
    <property type="match status" value="1"/>
</dbReference>
<feature type="non-terminal residue" evidence="2">
    <location>
        <position position="1"/>
    </location>
</feature>
<dbReference type="PANTHER" id="PTHR34670">
    <property type="entry name" value="EXPRESSED PROTEIN"/>
    <property type="match status" value="1"/>
</dbReference>
<organism evidence="2 3">
    <name type="scientific">Cucurbita argyrosperma subsp. sororia</name>
    <dbReference type="NCBI Taxonomy" id="37648"/>
    <lineage>
        <taxon>Eukaryota</taxon>
        <taxon>Viridiplantae</taxon>
        <taxon>Streptophyta</taxon>
        <taxon>Embryophyta</taxon>
        <taxon>Tracheophyta</taxon>
        <taxon>Spermatophyta</taxon>
        <taxon>Magnoliopsida</taxon>
        <taxon>eudicotyledons</taxon>
        <taxon>Gunneridae</taxon>
        <taxon>Pentapetalae</taxon>
        <taxon>rosids</taxon>
        <taxon>fabids</taxon>
        <taxon>Cucurbitales</taxon>
        <taxon>Cucurbitaceae</taxon>
        <taxon>Cucurbiteae</taxon>
        <taxon>Cucurbita</taxon>
    </lineage>
</organism>
<dbReference type="Proteomes" id="UP000685013">
    <property type="component" value="Chromosome 3"/>
</dbReference>
<feature type="compositionally biased region" description="Low complexity" evidence="1">
    <location>
        <begin position="50"/>
        <end position="61"/>
    </location>
</feature>
<evidence type="ECO:0000256" key="1">
    <source>
        <dbReference type="SAM" id="MobiDB-lite"/>
    </source>
</evidence>
<gene>
    <name evidence="2" type="ORF">SDJN03_04246</name>
</gene>
<accession>A0AAV6NX63</accession>
<evidence type="ECO:0000313" key="2">
    <source>
        <dbReference type="EMBL" id="KAG6603637.1"/>
    </source>
</evidence>
<name>A0AAV6NX63_9ROSI</name>
<feature type="region of interest" description="Disordered" evidence="1">
    <location>
        <begin position="39"/>
        <end position="61"/>
    </location>
</feature>
<reference evidence="2 3" key="1">
    <citation type="journal article" date="2021" name="Hortic Res">
        <title>The domestication of Cucurbita argyrosperma as revealed by the genome of its wild relative.</title>
        <authorList>
            <person name="Barrera-Redondo J."/>
            <person name="Sanchez-de la Vega G."/>
            <person name="Aguirre-Liguori J.A."/>
            <person name="Castellanos-Morales G."/>
            <person name="Gutierrez-Guerrero Y.T."/>
            <person name="Aguirre-Dugua X."/>
            <person name="Aguirre-Planter E."/>
            <person name="Tenaillon M.I."/>
            <person name="Lira-Saade R."/>
            <person name="Eguiarte L.E."/>
        </authorList>
    </citation>
    <scope>NUCLEOTIDE SEQUENCE [LARGE SCALE GENOMIC DNA]</scope>
    <source>
        <strain evidence="2">JBR-2021</strain>
    </source>
</reference>